<sequence>MRYISSAELKSNPALLWKEGEDKDTIITVNGKPKVISISINGEPEEVLDLIRRLRAEQAIEHMWEKSKKSGLDKLKLSDINEEIHEVRNEMIHE</sequence>
<evidence type="ECO:0000313" key="2">
    <source>
        <dbReference type="Proteomes" id="UP000245934"/>
    </source>
</evidence>
<dbReference type="Proteomes" id="UP000245934">
    <property type="component" value="Unassembled WGS sequence"/>
</dbReference>
<gene>
    <name evidence="1" type="ORF">DLD82_16705</name>
</gene>
<accession>A0A2V2N1S0</accession>
<protein>
    <recommendedName>
        <fullName evidence="3">Antitoxin</fullName>
    </recommendedName>
</protein>
<dbReference type="RefSeq" id="WP_109942272.1">
    <property type="nucleotide sequence ID" value="NZ_CP176366.1"/>
</dbReference>
<proteinExistence type="predicted"/>
<reference evidence="1 2" key="1">
    <citation type="submission" date="2018-05" db="EMBL/GenBank/DDBJ databases">
        <title>Draft genome of Methanospirillum stamsii Pt1.</title>
        <authorList>
            <person name="Dueholm M.S."/>
            <person name="Nielsen P.H."/>
            <person name="Bakmann L.F."/>
            <person name="Otzen D.E."/>
        </authorList>
    </citation>
    <scope>NUCLEOTIDE SEQUENCE [LARGE SCALE GENOMIC DNA]</scope>
    <source>
        <strain evidence="1 2">Pt1</strain>
    </source>
</reference>
<dbReference type="OrthoDB" id="116098at2157"/>
<keyword evidence="2" id="KW-1185">Reference proteome</keyword>
<comment type="caution">
    <text evidence="1">The sequence shown here is derived from an EMBL/GenBank/DDBJ whole genome shotgun (WGS) entry which is preliminary data.</text>
</comment>
<name>A0A2V2N1S0_9EURY</name>
<dbReference type="AlphaFoldDB" id="A0A2V2N1S0"/>
<evidence type="ECO:0008006" key="3">
    <source>
        <dbReference type="Google" id="ProtNLM"/>
    </source>
</evidence>
<organism evidence="1 2">
    <name type="scientific">Methanospirillum stamsii</name>
    <dbReference type="NCBI Taxonomy" id="1277351"/>
    <lineage>
        <taxon>Archaea</taxon>
        <taxon>Methanobacteriati</taxon>
        <taxon>Methanobacteriota</taxon>
        <taxon>Stenosarchaea group</taxon>
        <taxon>Methanomicrobia</taxon>
        <taxon>Methanomicrobiales</taxon>
        <taxon>Methanospirillaceae</taxon>
        <taxon>Methanospirillum</taxon>
    </lineage>
</organism>
<dbReference type="GeneID" id="97610486"/>
<evidence type="ECO:0000313" key="1">
    <source>
        <dbReference type="EMBL" id="PWR70087.1"/>
    </source>
</evidence>
<dbReference type="EMBL" id="QGMZ01000049">
    <property type="protein sequence ID" value="PWR70087.1"/>
    <property type="molecule type" value="Genomic_DNA"/>
</dbReference>